<organism evidence="1 2">
    <name type="scientific">Portunus trituberculatus</name>
    <name type="common">Swimming crab</name>
    <name type="synonym">Neptunus trituberculatus</name>
    <dbReference type="NCBI Taxonomy" id="210409"/>
    <lineage>
        <taxon>Eukaryota</taxon>
        <taxon>Metazoa</taxon>
        <taxon>Ecdysozoa</taxon>
        <taxon>Arthropoda</taxon>
        <taxon>Crustacea</taxon>
        <taxon>Multicrustacea</taxon>
        <taxon>Malacostraca</taxon>
        <taxon>Eumalacostraca</taxon>
        <taxon>Eucarida</taxon>
        <taxon>Decapoda</taxon>
        <taxon>Pleocyemata</taxon>
        <taxon>Brachyura</taxon>
        <taxon>Eubrachyura</taxon>
        <taxon>Portunoidea</taxon>
        <taxon>Portunidae</taxon>
        <taxon>Portuninae</taxon>
        <taxon>Portunus</taxon>
    </lineage>
</organism>
<protein>
    <submittedName>
        <fullName evidence="1">Uncharacterized protein</fullName>
    </submittedName>
</protein>
<dbReference type="EMBL" id="VSRR010001680">
    <property type="protein sequence ID" value="MPC27000.1"/>
    <property type="molecule type" value="Genomic_DNA"/>
</dbReference>
<evidence type="ECO:0000313" key="2">
    <source>
        <dbReference type="Proteomes" id="UP000324222"/>
    </source>
</evidence>
<keyword evidence="2" id="KW-1185">Reference proteome</keyword>
<sequence>MQTSNVPKQPFLRLKNTPRGLHSLTFAKQSTAITFSHRDRTNREMRRKKLLNGAEINPHEVKFAYFFTLPLRPPSQAAAISLLTNSTNDHVASQPAGVNVSSVCV</sequence>
<accession>A0A5B7DZE9</accession>
<proteinExistence type="predicted"/>
<dbReference type="AlphaFoldDB" id="A0A5B7DZE9"/>
<name>A0A5B7DZE9_PORTR</name>
<reference evidence="1 2" key="1">
    <citation type="submission" date="2019-05" db="EMBL/GenBank/DDBJ databases">
        <title>Another draft genome of Portunus trituberculatus and its Hox gene families provides insights of decapod evolution.</title>
        <authorList>
            <person name="Jeong J.-H."/>
            <person name="Song I."/>
            <person name="Kim S."/>
            <person name="Choi T."/>
            <person name="Kim D."/>
            <person name="Ryu S."/>
            <person name="Kim W."/>
        </authorList>
    </citation>
    <scope>NUCLEOTIDE SEQUENCE [LARGE SCALE GENOMIC DNA]</scope>
    <source>
        <tissue evidence="1">Muscle</tissue>
    </source>
</reference>
<comment type="caution">
    <text evidence="1">The sequence shown here is derived from an EMBL/GenBank/DDBJ whole genome shotgun (WGS) entry which is preliminary data.</text>
</comment>
<dbReference type="Proteomes" id="UP000324222">
    <property type="component" value="Unassembled WGS sequence"/>
</dbReference>
<evidence type="ECO:0000313" key="1">
    <source>
        <dbReference type="EMBL" id="MPC27000.1"/>
    </source>
</evidence>
<gene>
    <name evidence="1" type="ORF">E2C01_020151</name>
</gene>